<evidence type="ECO:0000259" key="1">
    <source>
        <dbReference type="PROSITE" id="PS50943"/>
    </source>
</evidence>
<organism evidence="2 3">
    <name type="scientific">Izhakiella australiensis</name>
    <dbReference type="NCBI Taxonomy" id="1926881"/>
    <lineage>
        <taxon>Bacteria</taxon>
        <taxon>Pseudomonadati</taxon>
        <taxon>Pseudomonadota</taxon>
        <taxon>Gammaproteobacteria</taxon>
        <taxon>Enterobacterales</taxon>
        <taxon>Erwiniaceae</taxon>
        <taxon>Izhakiella</taxon>
    </lineage>
</organism>
<dbReference type="RefSeq" id="WP_078004311.1">
    <property type="nucleotide sequence ID" value="NZ_MRUL01000017.1"/>
</dbReference>
<accession>A0A1S8YG78</accession>
<reference evidence="2 3" key="1">
    <citation type="submission" date="2016-12" db="EMBL/GenBank/DDBJ databases">
        <title>Izhakiella australiana sp. nov. of genus Izhakiella isolated from Australian desert.</title>
        <authorList>
            <person name="Ji M."/>
        </authorList>
    </citation>
    <scope>NUCLEOTIDE SEQUENCE [LARGE SCALE GENOMIC DNA]</scope>
    <source>
        <strain evidence="2 3">D4N98</strain>
    </source>
</reference>
<dbReference type="CDD" id="cd00093">
    <property type="entry name" value="HTH_XRE"/>
    <property type="match status" value="1"/>
</dbReference>
<evidence type="ECO:0000313" key="3">
    <source>
        <dbReference type="Proteomes" id="UP000190667"/>
    </source>
</evidence>
<dbReference type="SMART" id="SM00530">
    <property type="entry name" value="HTH_XRE"/>
    <property type="match status" value="1"/>
</dbReference>
<gene>
    <name evidence="2" type="ORF">BTJ39_19080</name>
</gene>
<dbReference type="Gene3D" id="1.10.260.40">
    <property type="entry name" value="lambda repressor-like DNA-binding domains"/>
    <property type="match status" value="1"/>
</dbReference>
<dbReference type="AlphaFoldDB" id="A0A1S8YG78"/>
<dbReference type="Proteomes" id="UP000190667">
    <property type="component" value="Unassembled WGS sequence"/>
</dbReference>
<keyword evidence="3" id="KW-1185">Reference proteome</keyword>
<proteinExistence type="predicted"/>
<protein>
    <recommendedName>
        <fullName evidence="1">HTH cro/C1-type domain-containing protein</fullName>
    </recommendedName>
</protein>
<dbReference type="SUPFAM" id="SSF47413">
    <property type="entry name" value="lambda repressor-like DNA-binding domains"/>
    <property type="match status" value="1"/>
</dbReference>
<name>A0A1S8YG78_9GAMM</name>
<feature type="domain" description="HTH cro/C1-type" evidence="1">
    <location>
        <begin position="18"/>
        <end position="73"/>
    </location>
</feature>
<dbReference type="GO" id="GO:0003677">
    <property type="term" value="F:DNA binding"/>
    <property type="evidence" value="ECO:0007669"/>
    <property type="project" value="InterPro"/>
</dbReference>
<dbReference type="OrthoDB" id="5683219at2"/>
<dbReference type="EMBL" id="MRUL01000017">
    <property type="protein sequence ID" value="OON38074.1"/>
    <property type="molecule type" value="Genomic_DNA"/>
</dbReference>
<sequence>MLLEDESLIATSRKLIGKEIRKARMRRFTETEFSSILGYSQQHISRIERGVSPVRIDLFLEICLLLEVSPHSIIEKCLSEAISFTK</sequence>
<dbReference type="Pfam" id="PF01381">
    <property type="entry name" value="HTH_3"/>
    <property type="match status" value="1"/>
</dbReference>
<evidence type="ECO:0000313" key="2">
    <source>
        <dbReference type="EMBL" id="OON38074.1"/>
    </source>
</evidence>
<dbReference type="PROSITE" id="PS50943">
    <property type="entry name" value="HTH_CROC1"/>
    <property type="match status" value="1"/>
</dbReference>
<dbReference type="InterPro" id="IPR001387">
    <property type="entry name" value="Cro/C1-type_HTH"/>
</dbReference>
<dbReference type="InterPro" id="IPR010982">
    <property type="entry name" value="Lambda_DNA-bd_dom_sf"/>
</dbReference>
<comment type="caution">
    <text evidence="2">The sequence shown here is derived from an EMBL/GenBank/DDBJ whole genome shotgun (WGS) entry which is preliminary data.</text>
</comment>